<reference evidence="2 3" key="1">
    <citation type="journal article" date="2012" name="PLoS Pathog.">
        <title>Comparative pathogenomics reveals horizontally acquired novel virulence genes in fungi infecting cereal hosts.</title>
        <authorList>
            <person name="Gardiner D.M."/>
            <person name="McDonald M.C."/>
            <person name="Covarelli L."/>
            <person name="Solomon P.S."/>
            <person name="Rusu A.G."/>
            <person name="Marshall M."/>
            <person name="Kazan K."/>
            <person name="Chakraborty S."/>
            <person name="McDonald B.A."/>
            <person name="Manners J.M."/>
        </authorList>
    </citation>
    <scope>NUCLEOTIDE SEQUENCE [LARGE SCALE GENOMIC DNA]</scope>
    <source>
        <strain evidence="2 3">CS3096</strain>
    </source>
</reference>
<dbReference type="eggNOG" id="ENOG502RJAQ">
    <property type="taxonomic scope" value="Eukaryota"/>
</dbReference>
<evidence type="ECO:0000256" key="1">
    <source>
        <dbReference type="SAM" id="MobiDB-lite"/>
    </source>
</evidence>
<organism evidence="2 3">
    <name type="scientific">Fusarium pseudograminearum (strain CS3096)</name>
    <name type="common">Wheat and barley crown-rot fungus</name>
    <dbReference type="NCBI Taxonomy" id="1028729"/>
    <lineage>
        <taxon>Eukaryota</taxon>
        <taxon>Fungi</taxon>
        <taxon>Dikarya</taxon>
        <taxon>Ascomycota</taxon>
        <taxon>Pezizomycotina</taxon>
        <taxon>Sordariomycetes</taxon>
        <taxon>Hypocreomycetidae</taxon>
        <taxon>Hypocreales</taxon>
        <taxon>Nectriaceae</taxon>
        <taxon>Fusarium</taxon>
    </lineage>
</organism>
<protein>
    <submittedName>
        <fullName evidence="2">Uncharacterized protein</fullName>
    </submittedName>
</protein>
<dbReference type="EMBL" id="AFNW01000011">
    <property type="protein sequence ID" value="EKJ79202.1"/>
    <property type="molecule type" value="Genomic_DNA"/>
</dbReference>
<comment type="caution">
    <text evidence="2">The sequence shown here is derived from an EMBL/GenBank/DDBJ whole genome shotgun (WGS) entry which is preliminary data.</text>
</comment>
<dbReference type="HOGENOM" id="CLU_602762_0_0_1"/>
<feature type="compositionally biased region" description="Acidic residues" evidence="1">
    <location>
        <begin position="299"/>
        <end position="314"/>
    </location>
</feature>
<dbReference type="KEGG" id="fpu:FPSE_00513"/>
<sequence>MPFNLDVGTVTMETDADALSFWKPKPHDTAKLPAAYRRLVLYRAKNLLDKLLDIRDVAMEYASEDALVDYAKECPLPSPDGQEEEDLADSLEESESDEDSDKDIGTYEAQIAQHEYGYMGVSENIDVANQQGGNASTGTTDTDMEDAEPIWDGAIHGFDWPNVEEPSTEEPFEHCSEFSNGEDEMIGHAEFDTFEASTDTTAPESSTWLTNTPYTFHGTFYNTFVTFPSSYDGDEQAVLSTAIEYSDVSQGPASAWLTNDPNALNGVAEAETSSESSSDDETSSLPTDQHLPTFQDKSDNEEDEESWIDNDSSDEISSQDIHDELKRLRLAPTTLLHPHGWYWPTHFLDEIVTHVKEHEKYLQKKKALVKSITQSKNLSPGETDNILCEFVHKNLVRKPVVDTAQLFKLKRFVDNVVRFVLATQRNIDAIDADMDEGRKRHFSSLNSTSRFRSKRLGSSLRFVTSINDDWGQVYDNWGMPPVKKKREQI</sequence>
<accession>K3VTN2</accession>
<dbReference type="AlphaFoldDB" id="K3VTN2"/>
<dbReference type="OrthoDB" id="5075095at2759"/>
<feature type="region of interest" description="Disordered" evidence="1">
    <location>
        <begin position="72"/>
        <end position="103"/>
    </location>
</feature>
<dbReference type="GeneID" id="20359133"/>
<name>K3VTN2_FUSPC</name>
<keyword evidence="3" id="KW-1185">Reference proteome</keyword>
<gene>
    <name evidence="2" type="ORF">FPSE_00513</name>
</gene>
<feature type="region of interest" description="Disordered" evidence="1">
    <location>
        <begin position="267"/>
        <end position="315"/>
    </location>
</feature>
<evidence type="ECO:0000313" key="2">
    <source>
        <dbReference type="EMBL" id="EKJ79202.1"/>
    </source>
</evidence>
<proteinExistence type="predicted"/>
<feature type="compositionally biased region" description="Acidic residues" evidence="1">
    <location>
        <begin position="81"/>
        <end position="101"/>
    </location>
</feature>
<dbReference type="Proteomes" id="UP000007978">
    <property type="component" value="Chromosome 1"/>
</dbReference>
<dbReference type="RefSeq" id="XP_009251908.1">
    <property type="nucleotide sequence ID" value="XM_009253633.1"/>
</dbReference>
<evidence type="ECO:0000313" key="3">
    <source>
        <dbReference type="Proteomes" id="UP000007978"/>
    </source>
</evidence>